<dbReference type="AlphaFoldDB" id="A0A9D2GS27"/>
<sequence length="213" mass="24027">MRRRILYIAVSAVLLTILSGSIADTSARTRPEFHFQRGSELRLTWGVVPLDAVTMASSFSSEPYPHYYDTRTIADVMTDGRCYGGDGYLTGAVGLTYTYRFRKWFELSGVLTYSGYCRDFFDKYTDKFAYRYTDTQISLMPYVRFVWVHTNLVRLYSGLGLGISMEFDGDDYQLLPAFAVTPVGITVGTYIYGIAELSLGNTGLFSIGLGYKF</sequence>
<proteinExistence type="predicted"/>
<feature type="signal peptide" evidence="1">
    <location>
        <begin position="1"/>
        <end position="23"/>
    </location>
</feature>
<dbReference type="InterPro" id="IPR000758">
    <property type="entry name" value="Enterovir_OMP"/>
</dbReference>
<dbReference type="PROSITE" id="PS00695">
    <property type="entry name" value="ENT_VIR_OMP_2"/>
    <property type="match status" value="1"/>
</dbReference>
<organism evidence="2 3">
    <name type="scientific">Candidatus Coprenecus stercoravium</name>
    <dbReference type="NCBI Taxonomy" id="2840735"/>
    <lineage>
        <taxon>Bacteria</taxon>
        <taxon>Pseudomonadati</taxon>
        <taxon>Bacteroidota</taxon>
        <taxon>Bacteroidia</taxon>
        <taxon>Bacteroidales</taxon>
        <taxon>Rikenellaceae</taxon>
        <taxon>Rikenellaceae incertae sedis</taxon>
        <taxon>Candidatus Coprenecus</taxon>
    </lineage>
</organism>
<evidence type="ECO:0000313" key="2">
    <source>
        <dbReference type="EMBL" id="HIZ86219.1"/>
    </source>
</evidence>
<evidence type="ECO:0000313" key="3">
    <source>
        <dbReference type="Proteomes" id="UP000824115"/>
    </source>
</evidence>
<dbReference type="Proteomes" id="UP000824115">
    <property type="component" value="Unassembled WGS sequence"/>
</dbReference>
<name>A0A9D2GS27_9BACT</name>
<comment type="caution">
    <text evidence="2">The sequence shown here is derived from an EMBL/GenBank/DDBJ whole genome shotgun (WGS) entry which is preliminary data.</text>
</comment>
<reference evidence="2" key="2">
    <citation type="submission" date="2021-04" db="EMBL/GenBank/DDBJ databases">
        <authorList>
            <person name="Gilroy R."/>
        </authorList>
    </citation>
    <scope>NUCLEOTIDE SEQUENCE</scope>
    <source>
        <strain evidence="2">Gambia16-554</strain>
    </source>
</reference>
<feature type="chain" id="PRO_5039018276" description="Outer membrane protein beta-barrel domain-containing protein" evidence="1">
    <location>
        <begin position="24"/>
        <end position="213"/>
    </location>
</feature>
<keyword evidence="1" id="KW-0732">Signal</keyword>
<reference evidence="2" key="1">
    <citation type="journal article" date="2021" name="PeerJ">
        <title>Extensive microbial diversity within the chicken gut microbiome revealed by metagenomics and culture.</title>
        <authorList>
            <person name="Gilroy R."/>
            <person name="Ravi A."/>
            <person name="Getino M."/>
            <person name="Pursley I."/>
            <person name="Horton D.L."/>
            <person name="Alikhan N.F."/>
            <person name="Baker D."/>
            <person name="Gharbi K."/>
            <person name="Hall N."/>
            <person name="Watson M."/>
            <person name="Adriaenssens E.M."/>
            <person name="Foster-Nyarko E."/>
            <person name="Jarju S."/>
            <person name="Secka A."/>
            <person name="Antonio M."/>
            <person name="Oren A."/>
            <person name="Chaudhuri R.R."/>
            <person name="La Ragione R."/>
            <person name="Hildebrand F."/>
            <person name="Pallen M.J."/>
        </authorList>
    </citation>
    <scope>NUCLEOTIDE SEQUENCE</scope>
    <source>
        <strain evidence="2">Gambia16-554</strain>
    </source>
</reference>
<accession>A0A9D2GS27</accession>
<evidence type="ECO:0008006" key="4">
    <source>
        <dbReference type="Google" id="ProtNLM"/>
    </source>
</evidence>
<protein>
    <recommendedName>
        <fullName evidence="4">Outer membrane protein beta-barrel domain-containing protein</fullName>
    </recommendedName>
</protein>
<dbReference type="GO" id="GO:0044384">
    <property type="term" value="C:host outer membrane"/>
    <property type="evidence" value="ECO:0007669"/>
    <property type="project" value="InterPro"/>
</dbReference>
<gene>
    <name evidence="2" type="ORF">IAC04_06985</name>
</gene>
<dbReference type="EMBL" id="DXAW01000117">
    <property type="protein sequence ID" value="HIZ86219.1"/>
    <property type="molecule type" value="Genomic_DNA"/>
</dbReference>
<evidence type="ECO:0000256" key="1">
    <source>
        <dbReference type="SAM" id="SignalP"/>
    </source>
</evidence>